<proteinExistence type="inferred from homology"/>
<evidence type="ECO:0000256" key="10">
    <source>
        <dbReference type="ARBA" id="ARBA00023136"/>
    </source>
</evidence>
<evidence type="ECO:0000313" key="15">
    <source>
        <dbReference type="Proteomes" id="UP000248259"/>
    </source>
</evidence>
<dbReference type="GO" id="GO:0009055">
    <property type="term" value="F:electron transfer activity"/>
    <property type="evidence" value="ECO:0007669"/>
    <property type="project" value="InterPro"/>
</dbReference>
<gene>
    <name evidence="14" type="primary">sdhC</name>
    <name evidence="14" type="ORF">DNK49_11745</name>
</gene>
<evidence type="ECO:0000256" key="6">
    <source>
        <dbReference type="ARBA" id="ARBA00022692"/>
    </source>
</evidence>
<keyword evidence="7 12" id="KW-0479">Metal-binding</keyword>
<dbReference type="SUPFAM" id="SSF81343">
    <property type="entry name" value="Fumarate reductase respiratory complex transmembrane subunits"/>
    <property type="match status" value="1"/>
</dbReference>
<feature type="transmembrane region" description="Helical" evidence="13">
    <location>
        <begin position="69"/>
        <end position="90"/>
    </location>
</feature>
<accession>A0A323UVR5</accession>
<evidence type="ECO:0000256" key="5">
    <source>
        <dbReference type="ARBA" id="ARBA00022617"/>
    </source>
</evidence>
<comment type="function">
    <text evidence="1">Membrane-anchoring subunit of succinate dehydrogenase (SDH).</text>
</comment>
<comment type="similarity">
    <text evidence="3">Belongs to the cytochrome b560 family.</text>
</comment>
<dbReference type="GO" id="GO:0005886">
    <property type="term" value="C:plasma membrane"/>
    <property type="evidence" value="ECO:0007669"/>
    <property type="project" value="TreeGrafter"/>
</dbReference>
<evidence type="ECO:0000256" key="13">
    <source>
        <dbReference type="SAM" id="Phobius"/>
    </source>
</evidence>
<keyword evidence="10 13" id="KW-0472">Membrane</keyword>
<dbReference type="GO" id="GO:0006099">
    <property type="term" value="P:tricarboxylic acid cycle"/>
    <property type="evidence" value="ECO:0007669"/>
    <property type="project" value="InterPro"/>
</dbReference>
<dbReference type="NCBIfam" id="TIGR02970">
    <property type="entry name" value="succ_dehyd_cytB"/>
    <property type="match status" value="1"/>
</dbReference>
<sequence>MSEVTVRKQRPKHLAINEIRLPLPGIVSILHRVSGAGLFLMLPFLLYLLDRSLGSPQSFETFSAVVGHPLAKLLLLGLLWAYMHHFCAGIRFLLLDMHKGLELQAARNSSRIVLIVSLALTALIGVKLW</sequence>
<protein>
    <recommendedName>
        <fullName evidence="4">Succinate dehydrogenase cytochrome b556 subunit</fullName>
    </recommendedName>
</protein>
<name>A0A323UVR5_9RHOO</name>
<evidence type="ECO:0000313" key="14">
    <source>
        <dbReference type="EMBL" id="PZA16331.1"/>
    </source>
</evidence>
<dbReference type="PANTHER" id="PTHR10978:SF5">
    <property type="entry name" value="SUCCINATE DEHYDROGENASE CYTOCHROME B560 SUBUNIT, MITOCHONDRIAL"/>
    <property type="match status" value="1"/>
</dbReference>
<evidence type="ECO:0000256" key="8">
    <source>
        <dbReference type="ARBA" id="ARBA00022989"/>
    </source>
</evidence>
<evidence type="ECO:0000256" key="3">
    <source>
        <dbReference type="ARBA" id="ARBA00007244"/>
    </source>
</evidence>
<dbReference type="GO" id="GO:0046872">
    <property type="term" value="F:metal ion binding"/>
    <property type="evidence" value="ECO:0007669"/>
    <property type="project" value="UniProtKB-KW"/>
</dbReference>
<keyword evidence="8 13" id="KW-1133">Transmembrane helix</keyword>
<evidence type="ECO:0000256" key="9">
    <source>
        <dbReference type="ARBA" id="ARBA00023004"/>
    </source>
</evidence>
<comment type="caution">
    <text evidence="14">The sequence shown here is derived from an EMBL/GenBank/DDBJ whole genome shotgun (WGS) entry which is preliminary data.</text>
</comment>
<reference evidence="14 15" key="1">
    <citation type="submission" date="2018-06" db="EMBL/GenBank/DDBJ databases">
        <title>Azoarcus communis strain SWub3 genome.</title>
        <authorList>
            <person name="Zorraquino Salvo V."/>
            <person name="Toubiana D."/>
            <person name="Blumwald E."/>
        </authorList>
    </citation>
    <scope>NUCLEOTIDE SEQUENCE [LARGE SCALE GENOMIC DNA]</scope>
    <source>
        <strain evidence="14 15">SWub3</strain>
    </source>
</reference>
<dbReference type="InterPro" id="IPR000701">
    <property type="entry name" value="SuccDH_FuR_B_TM-su"/>
</dbReference>
<dbReference type="PANTHER" id="PTHR10978">
    <property type="entry name" value="SUCCINATE DEHYDROGENASE CYTOCHROME B560 SUBUNIT"/>
    <property type="match status" value="1"/>
</dbReference>
<keyword evidence="5 12" id="KW-0349">Heme</keyword>
<feature type="binding site" description="axial binding residue" evidence="12">
    <location>
        <position position="85"/>
    </location>
    <ligand>
        <name>heme</name>
        <dbReference type="ChEBI" id="CHEBI:30413"/>
        <note>ligand shared with second transmembrane subunit</note>
    </ligand>
    <ligandPart>
        <name>Fe</name>
        <dbReference type="ChEBI" id="CHEBI:18248"/>
    </ligandPart>
</feature>
<comment type="cofactor">
    <cofactor evidence="12">
        <name>heme</name>
        <dbReference type="ChEBI" id="CHEBI:30413"/>
    </cofactor>
    <text evidence="12">The heme is bound between the two transmembrane subunits.</text>
</comment>
<evidence type="ECO:0000256" key="12">
    <source>
        <dbReference type="PIRSR" id="PIRSR000178-1"/>
    </source>
</evidence>
<evidence type="ECO:0000256" key="7">
    <source>
        <dbReference type="ARBA" id="ARBA00022723"/>
    </source>
</evidence>
<keyword evidence="6 13" id="KW-0812">Transmembrane</keyword>
<keyword evidence="9 12" id="KW-0408">Iron</keyword>
<comment type="subunit">
    <text evidence="11">Part of an enzyme complex containing four subunits: a flavoprotein, an iron-sulfur protein, plus two membrane-anchoring proteins, SdhC and SdhD. The complex can form homotrimers.</text>
</comment>
<dbReference type="AlphaFoldDB" id="A0A323UVR5"/>
<evidence type="ECO:0000256" key="11">
    <source>
        <dbReference type="ARBA" id="ARBA00025912"/>
    </source>
</evidence>
<dbReference type="PIRSF" id="PIRSF000178">
    <property type="entry name" value="SDH_cyt_b560"/>
    <property type="match status" value="1"/>
</dbReference>
<evidence type="ECO:0000256" key="4">
    <source>
        <dbReference type="ARBA" id="ARBA00020076"/>
    </source>
</evidence>
<evidence type="ECO:0000256" key="2">
    <source>
        <dbReference type="ARBA" id="ARBA00004370"/>
    </source>
</evidence>
<comment type="subcellular location">
    <subcellularLocation>
        <location evidence="2">Membrane</location>
    </subcellularLocation>
</comment>
<dbReference type="OrthoDB" id="9799441at2"/>
<dbReference type="InterPro" id="IPR014314">
    <property type="entry name" value="Succ_DH_cytb556"/>
</dbReference>
<keyword evidence="15" id="KW-1185">Reference proteome</keyword>
<organism evidence="14 15">
    <name type="scientific">Parazoarcus communis SWub3 = DSM 12120</name>
    <dbReference type="NCBI Taxonomy" id="1121029"/>
    <lineage>
        <taxon>Bacteria</taxon>
        <taxon>Pseudomonadati</taxon>
        <taxon>Pseudomonadota</taxon>
        <taxon>Betaproteobacteria</taxon>
        <taxon>Rhodocyclales</taxon>
        <taxon>Zoogloeaceae</taxon>
        <taxon>Parazoarcus</taxon>
    </lineage>
</organism>
<dbReference type="EMBL" id="QKOE01000007">
    <property type="protein sequence ID" value="PZA16331.1"/>
    <property type="molecule type" value="Genomic_DNA"/>
</dbReference>
<feature type="transmembrane region" description="Helical" evidence="13">
    <location>
        <begin position="111"/>
        <end position="128"/>
    </location>
</feature>
<evidence type="ECO:0000256" key="1">
    <source>
        <dbReference type="ARBA" id="ARBA00004050"/>
    </source>
</evidence>
<dbReference type="RefSeq" id="WP_110524741.1">
    <property type="nucleotide sequence ID" value="NZ_QKOE01000007.1"/>
</dbReference>
<dbReference type="Pfam" id="PF01127">
    <property type="entry name" value="Sdh_cyt"/>
    <property type="match status" value="1"/>
</dbReference>
<feature type="transmembrane region" description="Helical" evidence="13">
    <location>
        <begin position="21"/>
        <end position="49"/>
    </location>
</feature>
<dbReference type="InterPro" id="IPR034804">
    <property type="entry name" value="SQR/QFR_C/D"/>
</dbReference>
<dbReference type="Proteomes" id="UP000248259">
    <property type="component" value="Unassembled WGS sequence"/>
</dbReference>
<dbReference type="Gene3D" id="1.20.1300.10">
    <property type="entry name" value="Fumarate reductase/succinate dehydrogenase, transmembrane subunit"/>
    <property type="match status" value="1"/>
</dbReference>
<dbReference type="CDD" id="cd03499">
    <property type="entry name" value="SQR_TypeC_SdhC"/>
    <property type="match status" value="1"/>
</dbReference>